<dbReference type="InterPro" id="IPR016181">
    <property type="entry name" value="Acyl_CoA_acyltransferase"/>
</dbReference>
<dbReference type="EMBL" id="CP097332">
    <property type="protein sequence ID" value="UQX86758.1"/>
    <property type="molecule type" value="Genomic_DNA"/>
</dbReference>
<dbReference type="SUPFAM" id="SSF55729">
    <property type="entry name" value="Acyl-CoA N-acyltransferases (Nat)"/>
    <property type="match status" value="1"/>
</dbReference>
<sequence length="171" mass="19287">MHHFAALRTDRLQLDAVAMTDLDDFHRLHSDPATYEHAPHVRHPDVEHSRTVLQEWIEDWLLVGLGYYSVRSISGDYLGCGGVRRNQVNFNVYYRLFPHAWGHGYAQEIIRASGPLAERIERGAILQAVIRPVNVASIAVVERLGMIACGRQLDYTGAEQLVYQLPAAELG</sequence>
<organism evidence="2 3">
    <name type="scientific">Jatrophihabitans telluris</name>
    <dbReference type="NCBI Taxonomy" id="2038343"/>
    <lineage>
        <taxon>Bacteria</taxon>
        <taxon>Bacillati</taxon>
        <taxon>Actinomycetota</taxon>
        <taxon>Actinomycetes</taxon>
        <taxon>Jatrophihabitantales</taxon>
        <taxon>Jatrophihabitantaceae</taxon>
        <taxon>Jatrophihabitans</taxon>
    </lineage>
</organism>
<dbReference type="PANTHER" id="PTHR43792:SF1">
    <property type="entry name" value="N-ACETYLTRANSFERASE DOMAIN-CONTAINING PROTEIN"/>
    <property type="match status" value="1"/>
</dbReference>
<proteinExistence type="predicted"/>
<dbReference type="PROSITE" id="PS51186">
    <property type="entry name" value="GNAT"/>
    <property type="match status" value="1"/>
</dbReference>
<name>A0ABY4QTV3_9ACTN</name>
<protein>
    <submittedName>
        <fullName evidence="2">GNAT family N-acetyltransferase</fullName>
    </submittedName>
</protein>
<evidence type="ECO:0000313" key="3">
    <source>
        <dbReference type="Proteomes" id="UP001056336"/>
    </source>
</evidence>
<dbReference type="Pfam" id="PF13302">
    <property type="entry name" value="Acetyltransf_3"/>
    <property type="match status" value="1"/>
</dbReference>
<dbReference type="Proteomes" id="UP001056336">
    <property type="component" value="Chromosome"/>
</dbReference>
<evidence type="ECO:0000313" key="2">
    <source>
        <dbReference type="EMBL" id="UQX86758.1"/>
    </source>
</evidence>
<dbReference type="InterPro" id="IPR051531">
    <property type="entry name" value="N-acetyltransferase"/>
</dbReference>
<evidence type="ECO:0000259" key="1">
    <source>
        <dbReference type="PROSITE" id="PS51186"/>
    </source>
</evidence>
<dbReference type="InterPro" id="IPR000182">
    <property type="entry name" value="GNAT_dom"/>
</dbReference>
<dbReference type="Gene3D" id="3.40.630.30">
    <property type="match status" value="1"/>
</dbReference>
<feature type="domain" description="N-acetyltransferase" evidence="1">
    <location>
        <begin position="12"/>
        <end position="168"/>
    </location>
</feature>
<keyword evidence="3" id="KW-1185">Reference proteome</keyword>
<accession>A0ABY4QTV3</accession>
<dbReference type="PANTHER" id="PTHR43792">
    <property type="entry name" value="GNAT FAMILY, PUTATIVE (AFU_ORTHOLOGUE AFUA_3G00765)-RELATED-RELATED"/>
    <property type="match status" value="1"/>
</dbReference>
<dbReference type="RefSeq" id="WP_249769127.1">
    <property type="nucleotide sequence ID" value="NZ_CP097332.1"/>
</dbReference>
<reference evidence="2" key="1">
    <citation type="journal article" date="2018" name="Int. J. Syst. Evol. Microbiol.">
        <title>Jatrophihabitans telluris sp. nov., isolated from sediment soil of lava forest wetlands and the emended description of the genus Jatrophihabitans.</title>
        <authorList>
            <person name="Lee K.C."/>
            <person name="Suh M.K."/>
            <person name="Eom M.K."/>
            <person name="Kim K.K."/>
            <person name="Kim J.S."/>
            <person name="Kim D.S."/>
            <person name="Ko S.H."/>
            <person name="Shin Y.K."/>
            <person name="Lee J.S."/>
        </authorList>
    </citation>
    <scope>NUCLEOTIDE SEQUENCE</scope>
    <source>
        <strain evidence="2">N237</strain>
    </source>
</reference>
<gene>
    <name evidence="2" type="ORF">M6D93_10610</name>
</gene>
<reference evidence="2" key="2">
    <citation type="submission" date="2022-05" db="EMBL/GenBank/DDBJ databases">
        <authorList>
            <person name="Kim J.-S."/>
            <person name="Lee K."/>
            <person name="Suh M."/>
            <person name="Eom M."/>
            <person name="Kim J.-S."/>
            <person name="Kim D.-S."/>
            <person name="Ko S.-H."/>
            <person name="Shin Y."/>
            <person name="Lee J.-S."/>
        </authorList>
    </citation>
    <scope>NUCLEOTIDE SEQUENCE</scope>
    <source>
        <strain evidence="2">N237</strain>
    </source>
</reference>